<dbReference type="EMBL" id="JBHSIU010000010">
    <property type="protein sequence ID" value="MFC4997662.1"/>
    <property type="molecule type" value="Genomic_DNA"/>
</dbReference>
<accession>A0ABV9VRY2</accession>
<evidence type="ECO:0000256" key="2">
    <source>
        <dbReference type="SAM" id="Phobius"/>
    </source>
</evidence>
<evidence type="ECO:0000313" key="3">
    <source>
        <dbReference type="EMBL" id="MFC4997662.1"/>
    </source>
</evidence>
<proteinExistence type="predicted"/>
<dbReference type="RefSeq" id="WP_380113892.1">
    <property type="nucleotide sequence ID" value="NZ_JBHSIU010000010.1"/>
</dbReference>
<organism evidence="3 4">
    <name type="scientific">Dactylosporangium cerinum</name>
    <dbReference type="NCBI Taxonomy" id="1434730"/>
    <lineage>
        <taxon>Bacteria</taxon>
        <taxon>Bacillati</taxon>
        <taxon>Actinomycetota</taxon>
        <taxon>Actinomycetes</taxon>
        <taxon>Micromonosporales</taxon>
        <taxon>Micromonosporaceae</taxon>
        <taxon>Dactylosporangium</taxon>
    </lineage>
</organism>
<dbReference type="Proteomes" id="UP001595912">
    <property type="component" value="Unassembled WGS sequence"/>
</dbReference>
<comment type="caution">
    <text evidence="3">The sequence shown here is derived from an EMBL/GenBank/DDBJ whole genome shotgun (WGS) entry which is preliminary data.</text>
</comment>
<sequence>MTDDKPITADPITAYPITADPATTDSVTADAEAAQETTETAETTEITETTEAAETKDTDTADEPTPVAKPRRNVKQRTEPRKAPVQPETTTDEAGGRDVWRRLGAVAIVLLASFAVVVLWARPAHEPAPPAGQQRSAAPPAVTVLNPTDIAYLQLMISLDTSAAQLFELILAGGDPALTPIAKAAADGHKGELVALRKALADGGAVEDSSIHAGHDLPGMVVDADMAAIRALPAAQQPAKALEVLREHLTGTTALCGSEAKNGADPATKAAAAQVLDAHGKLLAQLPKM</sequence>
<protein>
    <recommendedName>
        <fullName evidence="5">DUF305 domain-containing protein</fullName>
    </recommendedName>
</protein>
<keyword evidence="4" id="KW-1185">Reference proteome</keyword>
<name>A0ABV9VRY2_9ACTN</name>
<feature type="compositionally biased region" description="Low complexity" evidence="1">
    <location>
        <begin position="28"/>
        <end position="52"/>
    </location>
</feature>
<dbReference type="InterPro" id="IPR012347">
    <property type="entry name" value="Ferritin-like"/>
</dbReference>
<gene>
    <name evidence="3" type="ORF">ACFPIJ_07475</name>
</gene>
<keyword evidence="2" id="KW-0472">Membrane</keyword>
<evidence type="ECO:0000313" key="4">
    <source>
        <dbReference type="Proteomes" id="UP001595912"/>
    </source>
</evidence>
<evidence type="ECO:0008006" key="5">
    <source>
        <dbReference type="Google" id="ProtNLM"/>
    </source>
</evidence>
<feature type="transmembrane region" description="Helical" evidence="2">
    <location>
        <begin position="103"/>
        <end position="121"/>
    </location>
</feature>
<dbReference type="Gene3D" id="1.20.1260.10">
    <property type="match status" value="1"/>
</dbReference>
<reference evidence="4" key="1">
    <citation type="journal article" date="2019" name="Int. J. Syst. Evol. Microbiol.">
        <title>The Global Catalogue of Microorganisms (GCM) 10K type strain sequencing project: providing services to taxonomists for standard genome sequencing and annotation.</title>
        <authorList>
            <consortium name="The Broad Institute Genomics Platform"/>
            <consortium name="The Broad Institute Genome Sequencing Center for Infectious Disease"/>
            <person name="Wu L."/>
            <person name="Ma J."/>
        </authorList>
    </citation>
    <scope>NUCLEOTIDE SEQUENCE [LARGE SCALE GENOMIC DNA]</scope>
    <source>
        <strain evidence="4">CGMCC 4.7152</strain>
    </source>
</reference>
<keyword evidence="2" id="KW-1133">Transmembrane helix</keyword>
<evidence type="ECO:0000256" key="1">
    <source>
        <dbReference type="SAM" id="MobiDB-lite"/>
    </source>
</evidence>
<feature type="region of interest" description="Disordered" evidence="1">
    <location>
        <begin position="1"/>
        <end position="93"/>
    </location>
</feature>
<keyword evidence="2" id="KW-0812">Transmembrane</keyword>